<evidence type="ECO:0000313" key="3">
    <source>
        <dbReference type="Proteomes" id="UP000325902"/>
    </source>
</evidence>
<dbReference type="EMBL" id="VCHE01000086">
    <property type="protein sequence ID" value="KAB2572046.1"/>
    <property type="molecule type" value="Genomic_DNA"/>
</dbReference>
<evidence type="ECO:0000256" key="1">
    <source>
        <dbReference type="SAM" id="MobiDB-lite"/>
    </source>
</evidence>
<gene>
    <name evidence="2" type="ORF">DBV05_g9287</name>
</gene>
<keyword evidence="3" id="KW-1185">Reference proteome</keyword>
<dbReference type="Proteomes" id="UP000325902">
    <property type="component" value="Unassembled WGS sequence"/>
</dbReference>
<protein>
    <submittedName>
        <fullName evidence="2">Uncharacterized protein</fullName>
    </submittedName>
</protein>
<sequence length="634" mass="69949">MSTLWTSSSSVIAPAFQSVLSEELLPGQAGDSDVLTQGTKIQGIMEELEKKYACIYDDLKRGRYDITSWDSIRNLPVVYDGCEQVDTITTLMVHHAVQTLDSEPSFFVPGSSGKIRPCSNSCGFMFVGLHKHTYIRGAVGNVVPMPNEPPNAEEHAALNVVASYCQRLGFLPADPSLEHVEALQTEALKNLRKSEAELFTGQLIMERAMRDGSPSSAQQSQFITMSSDVQGQSPVTNRRQMNNATAMRDQAINSMKAGLNILKWRASLKWMPVQTPDSMSRSTAAEPSEDIIADSESASEDATEPVKPVFKRARVVTPDPDSLNDEAADGRVQHHTPTPVSSSSSSDSEASSSDEQSSRSRYTLKSRTYRSPYTPRRKYISARPQASSSSPATPGSSSNMPTSTSEVLRDARGLITGARGFRTIAPLPRFVANGEDQSDKLVLHYWQDDKDGVPRFHTQRYRPRGALKDGIDWADEAHMATLNRWAMQQVLRKGAARARPSMREREWVPEETAFLRELADKHKDDAKVFRKDLFDQFNEKFADKDVEVTGRDGVKKVMKRFRRTNEALTSHAERTGAFAALKGKWCRRGAVAAKEEPTSAESSGHFSAAEDAGDVTDPASDGGVIKEEDTDGEM</sequence>
<reference evidence="2 3" key="1">
    <citation type="journal article" date="2019" name="Sci. Rep.">
        <title>A multi-omics analysis of the grapevine pathogen Lasiodiplodia theobromae reveals that temperature affects the expression of virulence- and pathogenicity-related genes.</title>
        <authorList>
            <person name="Felix C."/>
            <person name="Meneses R."/>
            <person name="Goncalves M.F.M."/>
            <person name="Tilleman L."/>
            <person name="Duarte A.S."/>
            <person name="Jorrin-Novo J.V."/>
            <person name="Van de Peer Y."/>
            <person name="Deforce D."/>
            <person name="Van Nieuwerburgh F."/>
            <person name="Esteves A.C."/>
            <person name="Alves A."/>
        </authorList>
    </citation>
    <scope>NUCLEOTIDE SEQUENCE [LARGE SCALE GENOMIC DNA]</scope>
    <source>
        <strain evidence="2 3">LA-SOL3</strain>
    </source>
</reference>
<feature type="region of interest" description="Disordered" evidence="1">
    <location>
        <begin position="589"/>
        <end position="634"/>
    </location>
</feature>
<dbReference type="AlphaFoldDB" id="A0A5N5D312"/>
<organism evidence="2 3">
    <name type="scientific">Lasiodiplodia theobromae</name>
    <dbReference type="NCBI Taxonomy" id="45133"/>
    <lineage>
        <taxon>Eukaryota</taxon>
        <taxon>Fungi</taxon>
        <taxon>Dikarya</taxon>
        <taxon>Ascomycota</taxon>
        <taxon>Pezizomycotina</taxon>
        <taxon>Dothideomycetes</taxon>
        <taxon>Dothideomycetes incertae sedis</taxon>
        <taxon>Botryosphaeriales</taxon>
        <taxon>Botryosphaeriaceae</taxon>
        <taxon>Lasiodiplodia</taxon>
    </lineage>
</organism>
<dbReference type="OrthoDB" id="10598494at2759"/>
<proteinExistence type="predicted"/>
<evidence type="ECO:0000313" key="2">
    <source>
        <dbReference type="EMBL" id="KAB2572046.1"/>
    </source>
</evidence>
<feature type="region of interest" description="Disordered" evidence="1">
    <location>
        <begin position="293"/>
        <end position="406"/>
    </location>
</feature>
<accession>A0A5N5D312</accession>
<feature type="compositionally biased region" description="Low complexity" evidence="1">
    <location>
        <begin position="381"/>
        <end position="398"/>
    </location>
</feature>
<feature type="compositionally biased region" description="Acidic residues" evidence="1">
    <location>
        <begin position="293"/>
        <end position="303"/>
    </location>
</feature>
<name>A0A5N5D312_9PEZI</name>
<comment type="caution">
    <text evidence="2">The sequence shown here is derived from an EMBL/GenBank/DDBJ whole genome shotgun (WGS) entry which is preliminary data.</text>
</comment>
<feature type="compositionally biased region" description="Low complexity" evidence="1">
    <location>
        <begin position="341"/>
        <end position="361"/>
    </location>
</feature>